<evidence type="ECO:0000259" key="1">
    <source>
        <dbReference type="Pfam" id="PF09994"/>
    </source>
</evidence>
<dbReference type="InterPro" id="IPR018712">
    <property type="entry name" value="Tle1-like_cat"/>
</dbReference>
<dbReference type="PANTHER" id="PTHR33840:SF2">
    <property type="entry name" value="TLE1 PHOSPHOLIPASE DOMAIN-CONTAINING PROTEIN"/>
    <property type="match status" value="1"/>
</dbReference>
<dbReference type="Proteomes" id="UP000663827">
    <property type="component" value="Unassembled WGS sequence"/>
</dbReference>
<feature type="domain" description="T6SS Phospholipase effector Tle1-like catalytic" evidence="1">
    <location>
        <begin position="137"/>
        <end position="180"/>
    </location>
</feature>
<name>A0A8H3DX40_9AGAM</name>
<organism evidence="2 3">
    <name type="scientific">Rhizoctonia solani</name>
    <dbReference type="NCBI Taxonomy" id="456999"/>
    <lineage>
        <taxon>Eukaryota</taxon>
        <taxon>Fungi</taxon>
        <taxon>Dikarya</taxon>
        <taxon>Basidiomycota</taxon>
        <taxon>Agaricomycotina</taxon>
        <taxon>Agaricomycetes</taxon>
        <taxon>Cantharellales</taxon>
        <taxon>Ceratobasidiaceae</taxon>
        <taxon>Rhizoctonia</taxon>
    </lineage>
</organism>
<reference evidence="2" key="1">
    <citation type="submission" date="2021-01" db="EMBL/GenBank/DDBJ databases">
        <authorList>
            <person name="Kaushik A."/>
        </authorList>
    </citation>
    <scope>NUCLEOTIDE SEQUENCE</scope>
    <source>
        <strain evidence="2">AG5</strain>
    </source>
</reference>
<accession>A0A8H3DX40</accession>
<protein>
    <recommendedName>
        <fullName evidence="1">T6SS Phospholipase effector Tle1-like catalytic domain-containing protein</fullName>
    </recommendedName>
</protein>
<proteinExistence type="predicted"/>
<dbReference type="AlphaFoldDB" id="A0A8H3DX40"/>
<comment type="caution">
    <text evidence="2">The sequence shown here is derived from an EMBL/GenBank/DDBJ whole genome shotgun (WGS) entry which is preliminary data.</text>
</comment>
<dbReference type="PANTHER" id="PTHR33840">
    <property type="match status" value="1"/>
</dbReference>
<sequence>MVLDPRLAFLRNDKKYDLKLDRSPEGHVIVIAVLKPEMGNIFDSPDDAKFDLSANVGVRDNALVWGLSGFDSSVSHYDIWPNPNTGERYLQVKLRTETGDSERKLNLDERLEISEYYDPVFREFRRRLGLKSKTSKRSIILCFDGTSNHFSNQNTNVVKMVELLKKDDPAEQMAGVGTYAPPGLLTSVGLNIAAKADEGVAWSDSSQSIIWAKQVPFAYQIYEASEEREPPDPRKAPEERIDGPGAIDVFAGRDNKQSGKNILLLELESIRYSNPSLDNMFTLLTYTVKESARPENVDPERFKIAFCIPIQIKFLGVWDTVGSVGALKRKTLPWIEYNPSVQYFRQALALDETRGNFIPSVWDHSRTKKDLDQSSLEVWFKGGHADIGGGAEPSPVLVKDGRPVDGKNLGLERSRLLSNITLRWMVDQCLKSPSVRILFDPDSMRRYRRAKILEERAPGLSDEQIQERIADLDDFDSVYLFRNYHKWTVYALNLKRPNLGSARIINRQETQDPIRLHASVFSHITNNPELGYTPAAEWYNWPDDEWPDIDGGKSTMSSIMVDGDDESELVRNKLIMSWRGRRPNGWLTRLARIPVKIRLLVITSVLSTIMAAVRVFHPSIHNRSVGIFDIVSRGGSLLRKDISQFFPGRVISGV</sequence>
<dbReference type="Pfam" id="PF09994">
    <property type="entry name" value="T6SS_Tle1-like_cat"/>
    <property type="match status" value="2"/>
</dbReference>
<evidence type="ECO:0000313" key="2">
    <source>
        <dbReference type="EMBL" id="CAE7112048.1"/>
    </source>
</evidence>
<evidence type="ECO:0000313" key="3">
    <source>
        <dbReference type="Proteomes" id="UP000663827"/>
    </source>
</evidence>
<gene>
    <name evidence="2" type="ORF">RDB_LOCUS49189</name>
</gene>
<dbReference type="EMBL" id="CAJNJQ010000967">
    <property type="protein sequence ID" value="CAE7112048.1"/>
    <property type="molecule type" value="Genomic_DNA"/>
</dbReference>
<feature type="domain" description="T6SS Phospholipase effector Tle1-like catalytic" evidence="1">
    <location>
        <begin position="213"/>
        <end position="428"/>
    </location>
</feature>